<sequence>MWRRVSHQTRLIVALAVVVLLLRVVFIDLYRTLNEAFGLQFSDFLVRVVSDYPTFFVAFMLDLLFVRQLSRNISYGTQPVRRLLLICGYVVIISVVVAMVVNIGKIPFLDHKGDYYGEMLFSLLSALTINSLIVVVADVTLYYRQTRQELIAQINKKRKAQYQYSQLKRQLNPHFLFNSLNILDYIVKNGETERASAFIHKLAGTYRYLLSKEDDKLVTLGQELAFVEMYCDLLKERFTDGLVIEICIDESLYKTKIVPCGLQILVENATKHNIVSAEKPLTVRIFVLEHRIVVVNNLQPKLTQVDSTGLGLRNIGKQYLDIANLDIVIVKNEKEFRVELPILEL</sequence>
<evidence type="ECO:0000259" key="2">
    <source>
        <dbReference type="Pfam" id="PF06580"/>
    </source>
</evidence>
<feature type="transmembrane region" description="Helical" evidence="1">
    <location>
        <begin position="121"/>
        <end position="143"/>
    </location>
</feature>
<organism evidence="3 4">
    <name type="scientific">Mucinivorans hirudinis</name>
    <dbReference type="NCBI Taxonomy" id="1433126"/>
    <lineage>
        <taxon>Bacteria</taxon>
        <taxon>Pseudomonadati</taxon>
        <taxon>Bacteroidota</taxon>
        <taxon>Bacteroidia</taxon>
        <taxon>Bacteroidales</taxon>
        <taxon>Rikenellaceae</taxon>
        <taxon>Mucinivorans</taxon>
    </lineage>
</organism>
<keyword evidence="4" id="KW-1185">Reference proteome</keyword>
<dbReference type="AlphaFoldDB" id="A0A060R7U0"/>
<accession>A0A060R7U0</accession>
<dbReference type="Pfam" id="PF06580">
    <property type="entry name" value="His_kinase"/>
    <property type="match status" value="1"/>
</dbReference>
<dbReference type="STRING" id="1433126.BN938_1338"/>
<proteinExistence type="predicted"/>
<evidence type="ECO:0000313" key="4">
    <source>
        <dbReference type="Proteomes" id="UP000027616"/>
    </source>
</evidence>
<dbReference type="PANTHER" id="PTHR34220">
    <property type="entry name" value="SENSOR HISTIDINE KINASE YPDA"/>
    <property type="match status" value="1"/>
</dbReference>
<dbReference type="HOGENOM" id="CLU_020473_0_2_10"/>
<keyword evidence="3" id="KW-0418">Kinase</keyword>
<dbReference type="InterPro" id="IPR010559">
    <property type="entry name" value="Sig_transdc_His_kin_internal"/>
</dbReference>
<dbReference type="GO" id="GO:0016020">
    <property type="term" value="C:membrane"/>
    <property type="evidence" value="ECO:0007669"/>
    <property type="project" value="InterPro"/>
</dbReference>
<dbReference type="eggNOG" id="COG2972">
    <property type="taxonomic scope" value="Bacteria"/>
</dbReference>
<protein>
    <submittedName>
        <fullName evidence="3">Putative two-component system sensor protein histidine kinase</fullName>
    </submittedName>
</protein>
<dbReference type="KEGG" id="rbc:BN938_1338"/>
<feature type="transmembrane region" description="Helical" evidence="1">
    <location>
        <begin position="12"/>
        <end position="32"/>
    </location>
</feature>
<gene>
    <name evidence="3" type="ORF">BN938_1338</name>
</gene>
<dbReference type="OrthoDB" id="9809908at2"/>
<keyword evidence="1" id="KW-0472">Membrane</keyword>
<feature type="transmembrane region" description="Helical" evidence="1">
    <location>
        <begin position="82"/>
        <end position="101"/>
    </location>
</feature>
<dbReference type="GO" id="GO:0000155">
    <property type="term" value="F:phosphorelay sensor kinase activity"/>
    <property type="evidence" value="ECO:0007669"/>
    <property type="project" value="InterPro"/>
</dbReference>
<dbReference type="PANTHER" id="PTHR34220:SF7">
    <property type="entry name" value="SENSOR HISTIDINE KINASE YPDA"/>
    <property type="match status" value="1"/>
</dbReference>
<dbReference type="Proteomes" id="UP000027616">
    <property type="component" value="Chromosome I"/>
</dbReference>
<feature type="transmembrane region" description="Helical" evidence="1">
    <location>
        <begin position="52"/>
        <end position="70"/>
    </location>
</feature>
<name>A0A060R7U0_9BACT</name>
<dbReference type="EMBL" id="HG934468">
    <property type="protein sequence ID" value="CDN31426.1"/>
    <property type="molecule type" value="Genomic_DNA"/>
</dbReference>
<evidence type="ECO:0000313" key="3">
    <source>
        <dbReference type="EMBL" id="CDN31426.1"/>
    </source>
</evidence>
<keyword evidence="3" id="KW-0808">Transferase</keyword>
<keyword evidence="1" id="KW-1133">Transmembrane helix</keyword>
<dbReference type="InterPro" id="IPR050640">
    <property type="entry name" value="Bact_2-comp_sensor_kinase"/>
</dbReference>
<keyword evidence="1" id="KW-0812">Transmembrane</keyword>
<reference evidence="3 4" key="1">
    <citation type="journal article" date="2015" name="Genome Announc.">
        <title>Complete Genome Sequence of the Novel Leech Symbiont Mucinivorans hirudinis M3T.</title>
        <authorList>
            <person name="Nelson M.C."/>
            <person name="Bomar L."/>
            <person name="Graf J."/>
        </authorList>
    </citation>
    <scope>NUCLEOTIDE SEQUENCE [LARGE SCALE GENOMIC DNA]</scope>
    <source>
        <strain evidence="4">M3</strain>
    </source>
</reference>
<evidence type="ECO:0000256" key="1">
    <source>
        <dbReference type="SAM" id="Phobius"/>
    </source>
</evidence>
<feature type="domain" description="Signal transduction histidine kinase internal region" evidence="2">
    <location>
        <begin position="163"/>
        <end position="240"/>
    </location>
</feature>